<dbReference type="PRINTS" id="PR00101">
    <property type="entry name" value="ATCASE"/>
</dbReference>
<dbReference type="PROSITE" id="PS00097">
    <property type="entry name" value="CARBAMOYLTRANSFERASE"/>
    <property type="match status" value="1"/>
</dbReference>
<dbReference type="FunFam" id="3.40.50.1370:FF:000002">
    <property type="entry name" value="Aspartate carbamoyltransferase 2"/>
    <property type="match status" value="1"/>
</dbReference>
<evidence type="ECO:0000256" key="2">
    <source>
        <dbReference type="ARBA" id="ARBA00008896"/>
    </source>
</evidence>
<dbReference type="Proteomes" id="UP000191153">
    <property type="component" value="Unassembled WGS sequence"/>
</dbReference>
<dbReference type="Gene3D" id="3.40.50.1370">
    <property type="entry name" value="Aspartate/ornithine carbamoyltransferase"/>
    <property type="match status" value="2"/>
</dbReference>
<evidence type="ECO:0000259" key="8">
    <source>
        <dbReference type="Pfam" id="PF00185"/>
    </source>
</evidence>
<organism evidence="10 11">
    <name type="scientific">Cetobacterium ceti</name>
    <dbReference type="NCBI Taxonomy" id="180163"/>
    <lineage>
        <taxon>Bacteria</taxon>
        <taxon>Fusobacteriati</taxon>
        <taxon>Fusobacteriota</taxon>
        <taxon>Fusobacteriia</taxon>
        <taxon>Fusobacteriales</taxon>
        <taxon>Fusobacteriaceae</taxon>
        <taxon>Cetobacterium</taxon>
    </lineage>
</organism>
<feature type="binding site" evidence="7">
    <location>
        <position position="160"/>
    </location>
    <ligand>
        <name>L-aspartate</name>
        <dbReference type="ChEBI" id="CHEBI:29991"/>
    </ligand>
</feature>
<dbReference type="EC" id="2.1.3.2" evidence="7"/>
<feature type="domain" description="Aspartate/ornithine carbamoyltransferase Asp/Orn-binding" evidence="8">
    <location>
        <begin position="147"/>
        <end position="294"/>
    </location>
</feature>
<dbReference type="InterPro" id="IPR036901">
    <property type="entry name" value="Asp/Orn_carbamoylTrfase_sf"/>
</dbReference>
<protein>
    <recommendedName>
        <fullName evidence="7">Aspartate carbamoyltransferase</fullName>
        <ecNumber evidence="7">2.1.3.2</ecNumber>
    </recommendedName>
    <alternativeName>
        <fullName evidence="7">Aspartate transcarbamylase</fullName>
        <shortName evidence="7">ATCase</shortName>
    </alternativeName>
</protein>
<dbReference type="PRINTS" id="PR00100">
    <property type="entry name" value="AOTCASE"/>
</dbReference>
<dbReference type="Pfam" id="PF00185">
    <property type="entry name" value="OTCace"/>
    <property type="match status" value="1"/>
</dbReference>
<evidence type="ECO:0000256" key="6">
    <source>
        <dbReference type="ARBA" id="ARBA00048859"/>
    </source>
</evidence>
<dbReference type="GO" id="GO:0006520">
    <property type="term" value="P:amino acid metabolic process"/>
    <property type="evidence" value="ECO:0007669"/>
    <property type="project" value="InterPro"/>
</dbReference>
<dbReference type="NCBIfam" id="TIGR00670">
    <property type="entry name" value="asp_carb_tr"/>
    <property type="match status" value="1"/>
</dbReference>
<dbReference type="AlphaFoldDB" id="A0A1T4KI48"/>
<dbReference type="InterPro" id="IPR006131">
    <property type="entry name" value="Asp_carbamoyltransf_Asp/Orn-bd"/>
</dbReference>
<dbReference type="GO" id="GO:0016597">
    <property type="term" value="F:amino acid binding"/>
    <property type="evidence" value="ECO:0007669"/>
    <property type="project" value="InterPro"/>
</dbReference>
<evidence type="ECO:0000256" key="1">
    <source>
        <dbReference type="ARBA" id="ARBA00004852"/>
    </source>
</evidence>
<sequence length="357" mass="40876">MRDFISMKDFTKGEILRILKLAKSLKENPQGNLLGDKIVSSLFFEPSTRTRLSFTSAAYRVGAKVLGFDSPDATSLKKGESLRDTIKMTGAYSDVIVMRHPIDGAARFATEVSNVPIINGGDGANEHPSQTLLDLYTIQEEMGKIENLKIAFVGDLKYGRTVHSLSKALSMFNCEFYFVAPDLIQIPEHILKFLNNRNIKYTLVDDYKDILPEIDVMYMTRIQRERFENLDEYEKVKTVYEIDKNSIVGKCKEEMIILHPLPRVTEINIDLDDTKHALYFKQAANGVPVREAMYAIALGKYHLDEDEMDVEKRDSISAHEEIQCKNNRCITQIEKTRNKVLEENGIKYCYYCGREIK</sequence>
<feature type="binding site" evidence="7">
    <location>
        <position position="130"/>
    </location>
    <ligand>
        <name>carbamoyl phosphate</name>
        <dbReference type="ChEBI" id="CHEBI:58228"/>
    </ligand>
</feature>
<dbReference type="InterPro" id="IPR002082">
    <property type="entry name" value="Asp_carbamoyltransf"/>
</dbReference>
<keyword evidence="4 7" id="KW-0665">Pyrimidine biosynthesis</keyword>
<dbReference type="SUPFAM" id="SSF53671">
    <property type="entry name" value="Aspartate/ornithine carbamoyltransferase"/>
    <property type="match status" value="1"/>
</dbReference>
<accession>A0A1T4KI48</accession>
<dbReference type="HAMAP" id="MF_00001">
    <property type="entry name" value="Asp_carb_tr"/>
    <property type="match status" value="1"/>
</dbReference>
<feature type="binding site" evidence="7">
    <location>
        <position position="221"/>
    </location>
    <ligand>
        <name>L-aspartate</name>
        <dbReference type="ChEBI" id="CHEBI:29991"/>
    </ligand>
</feature>
<dbReference type="InterPro" id="IPR006132">
    <property type="entry name" value="Asp/Orn_carbamoyltranf_P-bd"/>
</dbReference>
<feature type="domain" description="Aspartate/ornithine carbamoyltransferase carbamoyl-P binding" evidence="9">
    <location>
        <begin position="2"/>
        <end position="140"/>
    </location>
</feature>
<gene>
    <name evidence="7" type="primary">pyrB</name>
    <name evidence="10" type="ORF">SAMN02745174_00435</name>
</gene>
<evidence type="ECO:0000256" key="5">
    <source>
        <dbReference type="ARBA" id="ARBA00043884"/>
    </source>
</evidence>
<dbReference type="NCBIfam" id="NF002032">
    <property type="entry name" value="PRK00856.1"/>
    <property type="match status" value="1"/>
</dbReference>
<comment type="subunit">
    <text evidence="7">Heterododecamer (2C3:3R2) of six catalytic PyrB chains organized as two trimers (C3), and six regulatory PyrI chains organized as three dimers (R2).</text>
</comment>
<dbReference type="InterPro" id="IPR036792">
    <property type="entry name" value="Asp_carbatrfase_reg_C_sf"/>
</dbReference>
<evidence type="ECO:0000313" key="10">
    <source>
        <dbReference type="EMBL" id="SJZ42099.1"/>
    </source>
</evidence>
<feature type="binding site" evidence="7">
    <location>
        <position position="127"/>
    </location>
    <ligand>
        <name>carbamoyl phosphate</name>
        <dbReference type="ChEBI" id="CHEBI:58228"/>
    </ligand>
</feature>
<comment type="similarity">
    <text evidence="2 7">Belongs to the aspartate/ornithine carbamoyltransferase superfamily. ATCase family.</text>
</comment>
<dbReference type="PANTHER" id="PTHR45753:SF6">
    <property type="entry name" value="ASPARTATE CARBAMOYLTRANSFERASE"/>
    <property type="match status" value="1"/>
</dbReference>
<reference evidence="10 11" key="1">
    <citation type="submission" date="2017-02" db="EMBL/GenBank/DDBJ databases">
        <authorList>
            <person name="Peterson S.W."/>
        </authorList>
    </citation>
    <scope>NUCLEOTIDE SEQUENCE [LARGE SCALE GENOMIC DNA]</scope>
    <source>
        <strain evidence="10 11">ATCC 700028</strain>
    </source>
</reference>
<dbReference type="RefSeq" id="WP_078692977.1">
    <property type="nucleotide sequence ID" value="NZ_FUWX01000005.1"/>
</dbReference>
<dbReference type="GO" id="GO:0004070">
    <property type="term" value="F:aspartate carbamoyltransferase activity"/>
    <property type="evidence" value="ECO:0007669"/>
    <property type="project" value="UniProtKB-UniRule"/>
</dbReference>
<name>A0A1T4KI48_9FUSO</name>
<dbReference type="STRING" id="180163.SAMN02745174_00435"/>
<feature type="binding site" evidence="7">
    <location>
        <position position="50"/>
    </location>
    <ligand>
        <name>carbamoyl phosphate</name>
        <dbReference type="ChEBI" id="CHEBI:58228"/>
    </ligand>
</feature>
<evidence type="ECO:0000256" key="7">
    <source>
        <dbReference type="HAMAP-Rule" id="MF_00001"/>
    </source>
</evidence>
<dbReference type="OrthoDB" id="9774690at2"/>
<dbReference type="UniPathway" id="UPA00070">
    <property type="reaction ID" value="UER00116"/>
</dbReference>
<evidence type="ECO:0000259" key="9">
    <source>
        <dbReference type="Pfam" id="PF02729"/>
    </source>
</evidence>
<evidence type="ECO:0000256" key="3">
    <source>
        <dbReference type="ARBA" id="ARBA00022679"/>
    </source>
</evidence>
<keyword evidence="11" id="KW-1185">Reference proteome</keyword>
<dbReference type="Pfam" id="PF02729">
    <property type="entry name" value="OTCace_N"/>
    <property type="match status" value="1"/>
</dbReference>
<comment type="function">
    <text evidence="5 7">Catalyzes the condensation of carbamoyl phosphate and aspartate to form carbamoyl aspartate and inorganic phosphate, the committed step in the de novo pyrimidine nucleotide biosynthesis pathway.</text>
</comment>
<dbReference type="FunFam" id="3.40.50.1370:FF:000001">
    <property type="entry name" value="Aspartate carbamoyltransferase"/>
    <property type="match status" value="1"/>
</dbReference>
<feature type="binding site" evidence="7">
    <location>
        <position position="78"/>
    </location>
    <ligand>
        <name>L-aspartate</name>
        <dbReference type="ChEBI" id="CHEBI:29991"/>
    </ligand>
</feature>
<keyword evidence="3 7" id="KW-0808">Transferase</keyword>
<dbReference type="PANTHER" id="PTHR45753">
    <property type="entry name" value="ORNITHINE CARBAMOYLTRANSFERASE, MITOCHONDRIAL"/>
    <property type="match status" value="1"/>
</dbReference>
<evidence type="ECO:0000313" key="11">
    <source>
        <dbReference type="Proteomes" id="UP000191153"/>
    </source>
</evidence>
<dbReference type="GO" id="GO:0044205">
    <property type="term" value="P:'de novo' UMP biosynthetic process"/>
    <property type="evidence" value="ECO:0007669"/>
    <property type="project" value="UniProtKB-UniRule"/>
</dbReference>
<evidence type="ECO:0000256" key="4">
    <source>
        <dbReference type="ARBA" id="ARBA00022975"/>
    </source>
</evidence>
<feature type="binding site" evidence="7">
    <location>
        <position position="261"/>
    </location>
    <ligand>
        <name>carbamoyl phosphate</name>
        <dbReference type="ChEBI" id="CHEBI:58228"/>
    </ligand>
</feature>
<dbReference type="InterPro" id="IPR006130">
    <property type="entry name" value="Asp/Orn_carbamoylTrfase"/>
</dbReference>
<comment type="pathway">
    <text evidence="1 7">Pyrimidine metabolism; UMP biosynthesis via de novo pathway; (S)-dihydroorotate from bicarbonate: step 2/3.</text>
</comment>
<feature type="binding site" evidence="7">
    <location>
        <position position="262"/>
    </location>
    <ligand>
        <name>carbamoyl phosphate</name>
        <dbReference type="ChEBI" id="CHEBI:58228"/>
    </ligand>
</feature>
<dbReference type="SUPFAM" id="SSF57825">
    <property type="entry name" value="Aspartate carbamoyltransferase, Regulatory-chain, C-terminal domain"/>
    <property type="match status" value="1"/>
</dbReference>
<feature type="binding site" evidence="7">
    <location>
        <position position="49"/>
    </location>
    <ligand>
        <name>carbamoyl phosphate</name>
        <dbReference type="ChEBI" id="CHEBI:58228"/>
    </ligand>
</feature>
<comment type="catalytic activity">
    <reaction evidence="6 7">
        <text>carbamoyl phosphate + L-aspartate = N-carbamoyl-L-aspartate + phosphate + H(+)</text>
        <dbReference type="Rhea" id="RHEA:20013"/>
        <dbReference type="ChEBI" id="CHEBI:15378"/>
        <dbReference type="ChEBI" id="CHEBI:29991"/>
        <dbReference type="ChEBI" id="CHEBI:32814"/>
        <dbReference type="ChEBI" id="CHEBI:43474"/>
        <dbReference type="ChEBI" id="CHEBI:58228"/>
        <dbReference type="EC" id="2.1.3.2"/>
    </reaction>
</comment>
<dbReference type="EMBL" id="FUWX01000005">
    <property type="protein sequence ID" value="SJZ42099.1"/>
    <property type="molecule type" value="Genomic_DNA"/>
</dbReference>
<proteinExistence type="inferred from homology"/>
<dbReference type="GO" id="GO:0006207">
    <property type="term" value="P:'de novo' pyrimidine nucleobase biosynthetic process"/>
    <property type="evidence" value="ECO:0007669"/>
    <property type="project" value="InterPro"/>
</dbReference>
<feature type="binding site" evidence="7">
    <location>
        <position position="99"/>
    </location>
    <ligand>
        <name>carbamoyl phosphate</name>
        <dbReference type="ChEBI" id="CHEBI:58228"/>
    </ligand>
</feature>